<organism evidence="1 2">
    <name type="scientific">Amanita thiersii Skay4041</name>
    <dbReference type="NCBI Taxonomy" id="703135"/>
    <lineage>
        <taxon>Eukaryota</taxon>
        <taxon>Fungi</taxon>
        <taxon>Dikarya</taxon>
        <taxon>Basidiomycota</taxon>
        <taxon>Agaricomycotina</taxon>
        <taxon>Agaricomycetes</taxon>
        <taxon>Agaricomycetidae</taxon>
        <taxon>Agaricales</taxon>
        <taxon>Pluteineae</taxon>
        <taxon>Amanitaceae</taxon>
        <taxon>Amanita</taxon>
    </lineage>
</organism>
<proteinExistence type="predicted"/>
<accession>A0A2A9NHB5</accession>
<gene>
    <name evidence="1" type="ORF">AMATHDRAFT_4901</name>
</gene>
<sequence length="100" mass="11018">MPYRSLLAIFLQLRIRRHSSGDKNPTNGGASVINPYINQVLLASVEIGSKACFLGRKKLNNKVISLFDLAKMTVAGKTPLHEANKDNSRLLGSSWRNSAH</sequence>
<reference evidence="1 2" key="1">
    <citation type="submission" date="2014-02" db="EMBL/GenBank/DDBJ databases">
        <title>Transposable element dynamics among asymbiotic and ectomycorrhizal Amanita fungi.</title>
        <authorList>
            <consortium name="DOE Joint Genome Institute"/>
            <person name="Hess J."/>
            <person name="Skrede I."/>
            <person name="Wolfe B."/>
            <person name="LaButti K."/>
            <person name="Ohm R.A."/>
            <person name="Grigoriev I.V."/>
            <person name="Pringle A."/>
        </authorList>
    </citation>
    <scope>NUCLEOTIDE SEQUENCE [LARGE SCALE GENOMIC DNA]</scope>
    <source>
        <strain evidence="1 2">SKay4041</strain>
    </source>
</reference>
<evidence type="ECO:0000313" key="1">
    <source>
        <dbReference type="EMBL" id="PFH49448.1"/>
    </source>
</evidence>
<dbReference type="AlphaFoldDB" id="A0A2A9NHB5"/>
<name>A0A2A9NHB5_9AGAR</name>
<dbReference type="EMBL" id="KZ302029">
    <property type="protein sequence ID" value="PFH49448.1"/>
    <property type="molecule type" value="Genomic_DNA"/>
</dbReference>
<protein>
    <submittedName>
        <fullName evidence="1">Uncharacterized protein</fullName>
    </submittedName>
</protein>
<keyword evidence="2" id="KW-1185">Reference proteome</keyword>
<evidence type="ECO:0000313" key="2">
    <source>
        <dbReference type="Proteomes" id="UP000242287"/>
    </source>
</evidence>
<dbReference type="Proteomes" id="UP000242287">
    <property type="component" value="Unassembled WGS sequence"/>
</dbReference>